<reference evidence="1 2" key="1">
    <citation type="submission" date="2016-09" db="EMBL/GenBank/DDBJ databases">
        <title>Extensive genetic diversity and differential bi-allelic expression allows diatom success in the polar Southern Ocean.</title>
        <authorList>
            <consortium name="DOE Joint Genome Institute"/>
            <person name="Mock T."/>
            <person name="Otillar R.P."/>
            <person name="Strauss J."/>
            <person name="Dupont C."/>
            <person name="Frickenhaus S."/>
            <person name="Maumus F."/>
            <person name="Mcmullan M."/>
            <person name="Sanges R."/>
            <person name="Schmutz J."/>
            <person name="Toseland A."/>
            <person name="Valas R."/>
            <person name="Veluchamy A."/>
            <person name="Ward B.J."/>
            <person name="Allen A."/>
            <person name="Barry K."/>
            <person name="Falciatore A."/>
            <person name="Ferrante M."/>
            <person name="Fortunato A.E."/>
            <person name="Gloeckner G."/>
            <person name="Gruber A."/>
            <person name="Hipkin R."/>
            <person name="Janech M."/>
            <person name="Kroth P."/>
            <person name="Leese F."/>
            <person name="Lindquist E."/>
            <person name="Lyon B.R."/>
            <person name="Martin J."/>
            <person name="Mayer C."/>
            <person name="Parker M."/>
            <person name="Quesneville H."/>
            <person name="Raymond J."/>
            <person name="Uhlig C."/>
            <person name="Valentin K.U."/>
            <person name="Worden A.Z."/>
            <person name="Armbrust E.V."/>
            <person name="Bowler C."/>
            <person name="Green B."/>
            <person name="Moulton V."/>
            <person name="Van Oosterhout C."/>
            <person name="Grigoriev I."/>
        </authorList>
    </citation>
    <scope>NUCLEOTIDE SEQUENCE [LARGE SCALE GENOMIC DNA]</scope>
    <source>
        <strain evidence="1 2">CCMP1102</strain>
    </source>
</reference>
<dbReference type="InParanoid" id="A0A1E7F920"/>
<dbReference type="AlphaFoldDB" id="A0A1E7F920"/>
<keyword evidence="2" id="KW-1185">Reference proteome</keyword>
<sequence>MHAISSMKRKDHHVGYNFHCFLSTREYSDLPATSIHPSARASTDSSAGYPCCADVITGWKAWNHCLQYYNCENEHFCDPLCHIGRYYI</sequence>
<name>A0A1E7F920_9STRA</name>
<dbReference type="EMBL" id="KV784360">
    <property type="protein sequence ID" value="OEU14646.1"/>
    <property type="molecule type" value="Genomic_DNA"/>
</dbReference>
<proteinExistence type="predicted"/>
<dbReference type="KEGG" id="fcy:FRACYDRAFT_269627"/>
<gene>
    <name evidence="1" type="ORF">FRACYDRAFT_269627</name>
</gene>
<protein>
    <submittedName>
        <fullName evidence="1">Uncharacterized protein</fullName>
    </submittedName>
</protein>
<accession>A0A1E7F920</accession>
<dbReference type="Proteomes" id="UP000095751">
    <property type="component" value="Unassembled WGS sequence"/>
</dbReference>
<evidence type="ECO:0000313" key="2">
    <source>
        <dbReference type="Proteomes" id="UP000095751"/>
    </source>
</evidence>
<organism evidence="1 2">
    <name type="scientific">Fragilariopsis cylindrus CCMP1102</name>
    <dbReference type="NCBI Taxonomy" id="635003"/>
    <lineage>
        <taxon>Eukaryota</taxon>
        <taxon>Sar</taxon>
        <taxon>Stramenopiles</taxon>
        <taxon>Ochrophyta</taxon>
        <taxon>Bacillariophyta</taxon>
        <taxon>Bacillariophyceae</taxon>
        <taxon>Bacillariophycidae</taxon>
        <taxon>Bacillariales</taxon>
        <taxon>Bacillariaceae</taxon>
        <taxon>Fragilariopsis</taxon>
    </lineage>
</organism>
<evidence type="ECO:0000313" key="1">
    <source>
        <dbReference type="EMBL" id="OEU14646.1"/>
    </source>
</evidence>